<feature type="chain" id="PRO_5020949958" description="Protein FilF" evidence="1">
    <location>
        <begin position="27"/>
        <end position="653"/>
    </location>
</feature>
<dbReference type="RefSeq" id="WP_130162135.1">
    <property type="nucleotide sequence ID" value="NZ_SGIM01000006.1"/>
</dbReference>
<feature type="signal peptide" evidence="1">
    <location>
        <begin position="1"/>
        <end position="26"/>
    </location>
</feature>
<dbReference type="EMBL" id="SGIM01000006">
    <property type="protein sequence ID" value="RZF52749.1"/>
    <property type="molecule type" value="Genomic_DNA"/>
</dbReference>
<keyword evidence="3" id="KW-1185">Reference proteome</keyword>
<evidence type="ECO:0008006" key="4">
    <source>
        <dbReference type="Google" id="ProtNLM"/>
    </source>
</evidence>
<comment type="caution">
    <text evidence="2">The sequence shown here is derived from an EMBL/GenBank/DDBJ whole genome shotgun (WGS) entry which is preliminary data.</text>
</comment>
<proteinExistence type="predicted"/>
<evidence type="ECO:0000313" key="2">
    <source>
        <dbReference type="EMBL" id="RZF52749.1"/>
    </source>
</evidence>
<accession>A0A4V2DAY6</accession>
<name>A0A4V2DAY6_9GAMM</name>
<evidence type="ECO:0000256" key="1">
    <source>
        <dbReference type="SAM" id="SignalP"/>
    </source>
</evidence>
<dbReference type="Proteomes" id="UP000292110">
    <property type="component" value="Unassembled WGS sequence"/>
</dbReference>
<protein>
    <recommendedName>
        <fullName evidence="4">Protein FilF</fullName>
    </recommendedName>
</protein>
<evidence type="ECO:0000313" key="3">
    <source>
        <dbReference type="Proteomes" id="UP000292110"/>
    </source>
</evidence>
<dbReference type="AlphaFoldDB" id="A0A4V2DAY6"/>
<reference evidence="2 3" key="1">
    <citation type="submission" date="2019-02" db="EMBL/GenBank/DDBJ databases">
        <title>The draft genome of Acinetobacter halotolerans strain JCM 31009.</title>
        <authorList>
            <person name="Qin J."/>
            <person name="Feng Y."/>
            <person name="Nemec A."/>
            <person name="Zong Z."/>
        </authorList>
    </citation>
    <scope>NUCLEOTIDE SEQUENCE [LARGE SCALE GENOMIC DNA]</scope>
    <source>
        <strain evidence="2 3">JCM 31009</strain>
    </source>
</reference>
<keyword evidence="1" id="KW-0732">Signal</keyword>
<gene>
    <name evidence="2" type="ORF">EXE30_09295</name>
</gene>
<sequence>MNKRIVLPFALSALALLLNGCGGESAKINEDPTKGTTGVTSNTSCDVNTSTCLQFATDYPIAGLNFDCSTDIVHHFATKLDSNTVTGACKLGDTATFYIQGVESPKISLGAINLDNISKLKMPTLARIRVIDLAMALTGKTPTTLDMTDDTISVAVALIRIFQSLGAENGDNVIGDIQPTEITQEKKNQLANISGSIGAAELISGQYAGILKPWIDVSSISDTEALEILKQLLNLSNTAVWTADLPVFKLGSGSSSSTTTSPDGFFGCNVDYSKCVDASVSNLLHSMGNFLLLTDRQGYILGYGQQWMGAATITNNRVLPPYYLTSLVKPQKIQLKTQNDWLNPFTYFLNTNKPLSFSASADPLNDLTIKQGRFMNQSTISGTEGFYRGLVKMKDSDKVDTSHLGQWQQTTSNQSFKGAIDIVKVNQASFLSKDIFRTKLNVESGQSYIFPLYATLTIRFDEAAKLPPVDLGIMIDEFGDIRTDIRKDYTATDMSGNCATAEPNPDGTYTDQYGETQYRIGTTGATLFSINDKSITVRMLLSNPKFETIDGVMFGINFSTVSGAKINLHNLLVGQADGINLTNFSNNTVVWSNQYAFYQAAYVGLYDRLDKDKDKYVAPTAEERELAKRWTGVVSIKVADQNKPACKSIKIKS</sequence>
<organism evidence="2 3">
    <name type="scientific">Acinetobacter halotolerans</name>
    <dbReference type="NCBI Taxonomy" id="1752076"/>
    <lineage>
        <taxon>Bacteria</taxon>
        <taxon>Pseudomonadati</taxon>
        <taxon>Pseudomonadota</taxon>
        <taxon>Gammaproteobacteria</taxon>
        <taxon>Moraxellales</taxon>
        <taxon>Moraxellaceae</taxon>
        <taxon>Acinetobacter</taxon>
    </lineage>
</organism>